<evidence type="ECO:0000313" key="2">
    <source>
        <dbReference type="EMBL" id="CDF33178.1"/>
    </source>
</evidence>
<dbReference type="EMBL" id="HG001636">
    <property type="protein sequence ID" value="CDF33178.1"/>
    <property type="molecule type" value="Genomic_DNA"/>
</dbReference>
<evidence type="ECO:0000256" key="1">
    <source>
        <dbReference type="SAM" id="MobiDB-lite"/>
    </source>
</evidence>
<proteinExistence type="predicted"/>
<accession>R7Q5R4</accession>
<keyword evidence="3" id="KW-1185">Reference proteome</keyword>
<gene>
    <name evidence="2" type="ORF">CHC_T00002076001</name>
</gene>
<dbReference type="AlphaFoldDB" id="R7Q5R4"/>
<dbReference type="RefSeq" id="XP_005712981.1">
    <property type="nucleotide sequence ID" value="XM_005712924.1"/>
</dbReference>
<dbReference type="KEGG" id="ccp:CHC_T00002076001"/>
<feature type="region of interest" description="Disordered" evidence="1">
    <location>
        <begin position="1"/>
        <end position="63"/>
    </location>
</feature>
<protein>
    <submittedName>
        <fullName evidence="2">Uncharacterized protein</fullName>
    </submittedName>
</protein>
<organism evidence="2 3">
    <name type="scientific">Chondrus crispus</name>
    <name type="common">Carrageen Irish moss</name>
    <name type="synonym">Polymorpha crispa</name>
    <dbReference type="NCBI Taxonomy" id="2769"/>
    <lineage>
        <taxon>Eukaryota</taxon>
        <taxon>Rhodophyta</taxon>
        <taxon>Florideophyceae</taxon>
        <taxon>Rhodymeniophycidae</taxon>
        <taxon>Gigartinales</taxon>
        <taxon>Gigartinaceae</taxon>
        <taxon>Chondrus</taxon>
    </lineage>
</organism>
<dbReference type="GeneID" id="17320699"/>
<sequence>MEPSAEGGGEALETPHWRIHGAASLPPPSTPRFRSRRRLAADRPAAPSPPAAPRLHLAPPSPRPPLPFRIVSLPLYPLPPPGPPDPAPFAAQRHAASLGSHTFPARCCTPLAPPAFPLPSRNPHLYNAYASAPPLLYRDTYTAEAESAKVFTGVPQVHVQAIQGSGSCVHTPVSSLLQPTVPICPLTKSRMNQLQNHGGASAHRGQHVVESFAET</sequence>
<dbReference type="Gramene" id="CDF33178">
    <property type="protein sequence ID" value="CDF33178"/>
    <property type="gene ID" value="CHC_T00002076001"/>
</dbReference>
<dbReference type="Proteomes" id="UP000012073">
    <property type="component" value="Unassembled WGS sequence"/>
</dbReference>
<feature type="compositionally biased region" description="Gly residues" evidence="1">
    <location>
        <begin position="1"/>
        <end position="10"/>
    </location>
</feature>
<reference evidence="3" key="1">
    <citation type="journal article" date="2013" name="Proc. Natl. Acad. Sci. U.S.A.">
        <title>Genome structure and metabolic features in the red seaweed Chondrus crispus shed light on evolution of the Archaeplastida.</title>
        <authorList>
            <person name="Collen J."/>
            <person name="Porcel B."/>
            <person name="Carre W."/>
            <person name="Ball S.G."/>
            <person name="Chaparro C."/>
            <person name="Tonon T."/>
            <person name="Barbeyron T."/>
            <person name="Michel G."/>
            <person name="Noel B."/>
            <person name="Valentin K."/>
            <person name="Elias M."/>
            <person name="Artiguenave F."/>
            <person name="Arun A."/>
            <person name="Aury J.M."/>
            <person name="Barbosa-Neto J.F."/>
            <person name="Bothwell J.H."/>
            <person name="Bouget F.Y."/>
            <person name="Brillet L."/>
            <person name="Cabello-Hurtado F."/>
            <person name="Capella-Gutierrez S."/>
            <person name="Charrier B."/>
            <person name="Cladiere L."/>
            <person name="Cock J.M."/>
            <person name="Coelho S.M."/>
            <person name="Colleoni C."/>
            <person name="Czjzek M."/>
            <person name="Da Silva C."/>
            <person name="Delage L."/>
            <person name="Denoeud F."/>
            <person name="Deschamps P."/>
            <person name="Dittami S.M."/>
            <person name="Gabaldon T."/>
            <person name="Gachon C.M."/>
            <person name="Groisillier A."/>
            <person name="Herve C."/>
            <person name="Jabbari K."/>
            <person name="Katinka M."/>
            <person name="Kloareg B."/>
            <person name="Kowalczyk N."/>
            <person name="Labadie K."/>
            <person name="Leblanc C."/>
            <person name="Lopez P.J."/>
            <person name="McLachlan D.H."/>
            <person name="Meslet-Cladiere L."/>
            <person name="Moustafa A."/>
            <person name="Nehr Z."/>
            <person name="Nyvall Collen P."/>
            <person name="Panaud O."/>
            <person name="Partensky F."/>
            <person name="Poulain J."/>
            <person name="Rensing S.A."/>
            <person name="Rousvoal S."/>
            <person name="Samson G."/>
            <person name="Symeonidi A."/>
            <person name="Weissenbach J."/>
            <person name="Zambounis A."/>
            <person name="Wincker P."/>
            <person name="Boyen C."/>
        </authorList>
    </citation>
    <scope>NUCLEOTIDE SEQUENCE [LARGE SCALE GENOMIC DNA]</scope>
    <source>
        <strain evidence="3">cv. Stackhouse</strain>
    </source>
</reference>
<feature type="region of interest" description="Disordered" evidence="1">
    <location>
        <begin position="196"/>
        <end position="215"/>
    </location>
</feature>
<name>R7Q5R4_CHOCR</name>
<evidence type="ECO:0000313" key="3">
    <source>
        <dbReference type="Proteomes" id="UP000012073"/>
    </source>
</evidence>